<keyword evidence="4" id="KW-0597">Phosphoprotein</keyword>
<evidence type="ECO:0000256" key="8">
    <source>
        <dbReference type="ARBA" id="ARBA00022860"/>
    </source>
</evidence>
<dbReference type="SMART" id="SM00033">
    <property type="entry name" value="CH"/>
    <property type="match status" value="1"/>
</dbReference>
<dbReference type="Pfam" id="PF00307">
    <property type="entry name" value="CH"/>
    <property type="match status" value="1"/>
</dbReference>
<dbReference type="PROSITE" id="PS50021">
    <property type="entry name" value="CH"/>
    <property type="match status" value="2"/>
</dbReference>
<evidence type="ECO:0000256" key="10">
    <source>
        <dbReference type="ARBA" id="ARBA00023242"/>
    </source>
</evidence>
<dbReference type="Proteomes" id="UP000558488">
    <property type="component" value="Unassembled WGS sequence"/>
</dbReference>
<gene>
    <name evidence="14" type="ORF">mPipKuh1_001099</name>
</gene>
<dbReference type="PANTHER" id="PTHR22706">
    <property type="entry name" value="ASSEMBLY FACTOR FOR SPINDLE MICROTUBULES"/>
    <property type="match status" value="1"/>
</dbReference>
<dbReference type="GO" id="GO:0005634">
    <property type="term" value="C:nucleus"/>
    <property type="evidence" value="ECO:0007669"/>
    <property type="project" value="UniProtKB-SubCell"/>
</dbReference>
<dbReference type="GO" id="GO:0005516">
    <property type="term" value="F:calmodulin binding"/>
    <property type="evidence" value="ECO:0007669"/>
    <property type="project" value="UniProtKB-KW"/>
</dbReference>
<dbReference type="CDD" id="cd21224">
    <property type="entry name" value="CH_ASPM_rpt2"/>
    <property type="match status" value="1"/>
</dbReference>
<evidence type="ECO:0000256" key="3">
    <source>
        <dbReference type="ARBA" id="ARBA00022490"/>
    </source>
</evidence>
<evidence type="ECO:0000256" key="5">
    <source>
        <dbReference type="ARBA" id="ARBA00022618"/>
    </source>
</evidence>
<evidence type="ECO:0000259" key="13">
    <source>
        <dbReference type="PROSITE" id="PS50021"/>
    </source>
</evidence>
<dbReference type="InterPro" id="IPR031549">
    <property type="entry name" value="ASH"/>
</dbReference>
<feature type="domain" description="Calponin-homology (CH)" evidence="13">
    <location>
        <begin position="1095"/>
        <end position="1250"/>
    </location>
</feature>
<dbReference type="FunFam" id="2.60.40.10:FF:001429">
    <property type="entry name" value="Abnormal spindle-like microcephaly-associated protein homolog"/>
    <property type="match status" value="1"/>
</dbReference>
<dbReference type="PROSITE" id="PS50096">
    <property type="entry name" value="IQ"/>
    <property type="match status" value="3"/>
</dbReference>
<feature type="region of interest" description="Disordered" evidence="12">
    <location>
        <begin position="407"/>
        <end position="442"/>
    </location>
</feature>
<dbReference type="Pfam" id="PF00612">
    <property type="entry name" value="IQ"/>
    <property type="match status" value="3"/>
</dbReference>
<dbReference type="FunFam" id="1.10.418.10:FF:000051">
    <property type="entry name" value="Abnormal spindle-like microcephaly-associated protein homolog"/>
    <property type="match status" value="1"/>
</dbReference>
<reference evidence="14 15" key="1">
    <citation type="journal article" date="2020" name="Nature">
        <title>Six reference-quality genomes reveal evolution of bat adaptations.</title>
        <authorList>
            <person name="Jebb D."/>
            <person name="Huang Z."/>
            <person name="Pippel M."/>
            <person name="Hughes G.M."/>
            <person name="Lavrichenko K."/>
            <person name="Devanna P."/>
            <person name="Winkler S."/>
            <person name="Jermiin L.S."/>
            <person name="Skirmuntt E.C."/>
            <person name="Katzourakis A."/>
            <person name="Burkitt-Gray L."/>
            <person name="Ray D.A."/>
            <person name="Sullivan K.A.M."/>
            <person name="Roscito J.G."/>
            <person name="Kirilenko B.M."/>
            <person name="Davalos L.M."/>
            <person name="Corthals A.P."/>
            <person name="Power M.L."/>
            <person name="Jones G."/>
            <person name="Ransome R.D."/>
            <person name="Dechmann D.K.N."/>
            <person name="Locatelli A.G."/>
            <person name="Puechmaille S.J."/>
            <person name="Fedrigo O."/>
            <person name="Jarvis E.D."/>
            <person name="Hiller M."/>
            <person name="Vernes S.C."/>
            <person name="Myers E.W."/>
            <person name="Teeling E.C."/>
        </authorList>
    </citation>
    <scope>NUCLEOTIDE SEQUENCE [LARGE SCALE GENOMIC DNA]</scope>
    <source>
        <strain evidence="14">MPipKuh1</strain>
        <tissue evidence="14">Flight muscle</tissue>
    </source>
</reference>
<keyword evidence="3" id="KW-0963">Cytoplasm</keyword>
<dbReference type="GO" id="GO:0000922">
    <property type="term" value="C:spindle pole"/>
    <property type="evidence" value="ECO:0007669"/>
    <property type="project" value="TreeGrafter"/>
</dbReference>
<feature type="region of interest" description="Disordered" evidence="12">
    <location>
        <begin position="470"/>
        <end position="649"/>
    </location>
</feature>
<dbReference type="Gene3D" id="1.20.5.190">
    <property type="match status" value="1"/>
</dbReference>
<dbReference type="InterPro" id="IPR000048">
    <property type="entry name" value="IQ_motif_EF-hand-BS"/>
</dbReference>
<evidence type="ECO:0000256" key="1">
    <source>
        <dbReference type="ARBA" id="ARBA00004123"/>
    </source>
</evidence>
<dbReference type="SUPFAM" id="SSF52540">
    <property type="entry name" value="P-loop containing nucleoside triphosphate hydrolases"/>
    <property type="match status" value="1"/>
</dbReference>
<dbReference type="InterPro" id="IPR051185">
    <property type="entry name" value="ASPM"/>
</dbReference>
<evidence type="ECO:0000256" key="7">
    <source>
        <dbReference type="ARBA" id="ARBA00022776"/>
    </source>
</evidence>
<evidence type="ECO:0000313" key="15">
    <source>
        <dbReference type="Proteomes" id="UP000558488"/>
    </source>
</evidence>
<evidence type="ECO:0000256" key="4">
    <source>
        <dbReference type="ARBA" id="ARBA00022553"/>
    </source>
</evidence>
<dbReference type="EMBL" id="JACAGB010000072">
    <property type="protein sequence ID" value="KAF6276382.1"/>
    <property type="molecule type" value="Genomic_DNA"/>
</dbReference>
<dbReference type="CDD" id="cd23767">
    <property type="entry name" value="IQCD"/>
    <property type="match status" value="3"/>
</dbReference>
<dbReference type="CDD" id="cd21223">
    <property type="entry name" value="CH_ASPM_rpt1"/>
    <property type="match status" value="1"/>
</dbReference>
<dbReference type="InterPro" id="IPR036872">
    <property type="entry name" value="CH_dom_sf"/>
</dbReference>
<keyword evidence="10" id="KW-0539">Nucleus</keyword>
<dbReference type="InterPro" id="IPR016024">
    <property type="entry name" value="ARM-type_fold"/>
</dbReference>
<accession>A0A7J7RJS0</accession>
<dbReference type="GO" id="GO:0005737">
    <property type="term" value="C:cytoplasm"/>
    <property type="evidence" value="ECO:0007669"/>
    <property type="project" value="UniProtKB-SubCell"/>
</dbReference>
<dbReference type="GO" id="GO:0051301">
    <property type="term" value="P:cell division"/>
    <property type="evidence" value="ECO:0007669"/>
    <property type="project" value="UniProtKB-KW"/>
</dbReference>
<dbReference type="InterPro" id="IPR027417">
    <property type="entry name" value="P-loop_NTPase"/>
</dbReference>
<evidence type="ECO:0000256" key="12">
    <source>
        <dbReference type="SAM" id="MobiDB-lite"/>
    </source>
</evidence>
<keyword evidence="11" id="KW-0131">Cell cycle</keyword>
<feature type="domain" description="Calponin-homology (CH)" evidence="13">
    <location>
        <begin position="912"/>
        <end position="1048"/>
    </location>
</feature>
<keyword evidence="9" id="KW-0175">Coiled coil</keyword>
<keyword evidence="8" id="KW-0112">Calmodulin-binding</keyword>
<evidence type="ECO:0000256" key="6">
    <source>
        <dbReference type="ARBA" id="ARBA00022737"/>
    </source>
</evidence>
<dbReference type="GO" id="GO:0000278">
    <property type="term" value="P:mitotic cell cycle"/>
    <property type="evidence" value="ECO:0007669"/>
    <property type="project" value="TreeGrafter"/>
</dbReference>
<dbReference type="PANTHER" id="PTHR22706:SF1">
    <property type="entry name" value="ASSEMBLY FACTOR FOR SPINDLE MICROTUBULES"/>
    <property type="match status" value="1"/>
</dbReference>
<keyword evidence="5" id="KW-0132">Cell division</keyword>
<comment type="caution">
    <text evidence="14">The sequence shown here is derived from an EMBL/GenBank/DDBJ whole genome shotgun (WGS) entry which is preliminary data.</text>
</comment>
<feature type="compositionally biased region" description="Basic residues" evidence="12">
    <location>
        <begin position="640"/>
        <end position="649"/>
    </location>
</feature>
<dbReference type="InterPro" id="IPR001715">
    <property type="entry name" value="CH_dom"/>
</dbReference>
<keyword evidence="6" id="KW-0677">Repeat</keyword>
<feature type="compositionally biased region" description="Basic and acidic residues" evidence="12">
    <location>
        <begin position="1677"/>
        <end position="1690"/>
    </location>
</feature>
<name>A0A7J7RJS0_PIPKU</name>
<sequence length="1745" mass="193387">MAAAAEAPRAALAARRGCGAAGEPGPPPVLILSHFCPRPFVCFGALRPGASRALPLAVLNPNAEPAAVALPPGPAAERGFLVRPRAFRLQPKEKIVISVIWTPVKEGRVREVLTFVVNDILKHEVILLGNAEEPRKKKRSLWDTIKKKKASASSGHKKRIPNIPSVNQTFSVLPKADRVRSPLQACENLGANEGCAPAASGSLLLQENRIPISPISPALEECRGDACLPLCVRRSTTYTALQAPGSGQLWALGGAPVCQEFTENVTLESSVDSLTDDVNGPMEEAGKRFLTPSCPSTWGVHRSHGDCLSPGSFLRSSHGAGDKPAPATCVSPDVFPKAGSRPRPVEPDTIHGTYQAILSPDSFLKDNYGLSQKLEAEPVNLFVSPNQFVRENMPHLCVAQPTCQLSPLSKENSQAPPSPPGQKESEDLPPIPGSRGSNSPEAVFEEPAALEAMPDGSGFTEQKRPWLPAAQTAAGPHPGAQPPRRPILSATVTKPRPPGPRAHAGTSAPRARRCLRGAVGGCGSPADDPEGDGALRPPLPVIDPAGSSSLGSGRAPRSPQSALTAARKRKSGGSGEDARGPPAGPPEGRESKRTHLCPPEPRTSTARKTRAPGTPGPQRPGSGRRSLPRTRADSLVFKTPKPKTHRRTPRMVPVAQASLTFIKRLKTDVPRHPMPFAAKNVFYDERWKEKQQLALTWWLNFLLTPDDLAVRTQVPEVNAATLLLGAESHHKPSVARAPTKEEVSLRAYTARRRLNRLRHAACRLFTADGMVQAIRKLEGEIAARRLAVRRDRRLWKDVGERQKVLSWLLAYNPLWLRIGLETVFGELIALEDNSDVTGLAVFILSRLLWNPDIAAEYRHPSVPHLYRDGHEEALSAFTLKKFVLLVCFLDRAKLSRLIDHDPCLFCKDAEFKASRDVLLAFSRRFLSGEGDLCRHLSGLGLPVSHVQTPLDEFDFAVTNLAVDLQCGARLVRAVELLTRNWGLSRQLRMPAISRLQKVHNVDLALQALRARGVSLQDEQGSAILAKDIVDRHREKTLALLWRMALAFQVDIALNADELKEEIDYLRSAWRARKSSPAPSRRADTALREQTDQERPESVRLLLEWARAVCAFYGAQVDNFTVSFSDGRLLCYLIHHYHPRCVPLAAIRQRTSQTVECAQSGSVVLNSSSESEDSGLDLSLRALELRQAGTAPEELHRELLENERRNFQLVSSAARDLGGIPAMVQHADMSNTIPDEKVVITYLSFLCARLLDLRRESRAARRIQAAWREHRLRAERCCRQQAAWRSYRERRQARAEEAACRIQAWVRGWQARREYRAVLKAVRAVQGRFRARRARARFLSVRAAAVTIQRRWRATLSARRAREHFLAAQTAEHRARVRLLRWAAAARCHLAAARIQRAYRRHADRRLRAAICIQRWFRARLRLQRFMHIRHSIVALQRQVQVQARGRQQDRAASVIQAAARRFLLRRKQERLRRAAVAIQALWRGYALRKSNDCPRITALRTSLRALSGEVREEDRLCRRTALALHHLLTYRHLSAVLEALRHLEVATRLSPRCCEDMAQSGALRQLFLLIRSCNRSVPCMEVVSYAVQVLLHVAKYERTAAAVSAVDGCVDTLLGLLRMYREKPGDRLADKSGGIFTRTCCLLAVLLRAAGPAAEAQVRSKVAGCVSGIYRLTAQKHRADPERTLPRPSHDSSASLPRLSESPARARPVARLQPDWVLRREAGQEITTPLQAAQLVMDTLGLPYP</sequence>
<keyword evidence="15" id="KW-1185">Reference proteome</keyword>
<evidence type="ECO:0000256" key="11">
    <source>
        <dbReference type="ARBA" id="ARBA00023306"/>
    </source>
</evidence>
<dbReference type="Gene3D" id="1.10.418.10">
    <property type="entry name" value="Calponin-like domain"/>
    <property type="match status" value="2"/>
</dbReference>
<dbReference type="GO" id="GO:0051295">
    <property type="term" value="P:establishment of meiotic spindle localization"/>
    <property type="evidence" value="ECO:0007669"/>
    <property type="project" value="TreeGrafter"/>
</dbReference>
<dbReference type="SUPFAM" id="SSF48371">
    <property type="entry name" value="ARM repeat"/>
    <property type="match status" value="1"/>
</dbReference>
<organism evidence="14 15">
    <name type="scientific">Pipistrellus kuhlii</name>
    <name type="common">Kuhl's pipistrelle</name>
    <dbReference type="NCBI Taxonomy" id="59472"/>
    <lineage>
        <taxon>Eukaryota</taxon>
        <taxon>Metazoa</taxon>
        <taxon>Chordata</taxon>
        <taxon>Craniata</taxon>
        <taxon>Vertebrata</taxon>
        <taxon>Euteleostomi</taxon>
        <taxon>Mammalia</taxon>
        <taxon>Eutheria</taxon>
        <taxon>Laurasiatheria</taxon>
        <taxon>Chiroptera</taxon>
        <taxon>Yangochiroptera</taxon>
        <taxon>Vespertilionidae</taxon>
        <taxon>Pipistrellus</taxon>
    </lineage>
</organism>
<proteinExistence type="predicted"/>
<dbReference type="GO" id="GO:0007051">
    <property type="term" value="P:spindle organization"/>
    <property type="evidence" value="ECO:0007669"/>
    <property type="project" value="TreeGrafter"/>
</dbReference>
<comment type="subcellular location">
    <subcellularLocation>
        <location evidence="2">Cytoplasm</location>
    </subcellularLocation>
    <subcellularLocation>
        <location evidence="1">Nucleus</location>
    </subcellularLocation>
</comment>
<evidence type="ECO:0000256" key="2">
    <source>
        <dbReference type="ARBA" id="ARBA00004496"/>
    </source>
</evidence>
<protein>
    <recommendedName>
        <fullName evidence="13">Calponin-homology (CH) domain-containing protein</fullName>
    </recommendedName>
</protein>
<dbReference type="SMART" id="SM00015">
    <property type="entry name" value="IQ"/>
    <property type="match status" value="5"/>
</dbReference>
<evidence type="ECO:0000256" key="9">
    <source>
        <dbReference type="ARBA" id="ARBA00023054"/>
    </source>
</evidence>
<dbReference type="Pfam" id="PF15780">
    <property type="entry name" value="ASH"/>
    <property type="match status" value="1"/>
</dbReference>
<feature type="region of interest" description="Disordered" evidence="12">
    <location>
        <begin position="1677"/>
        <end position="1707"/>
    </location>
</feature>
<keyword evidence="7" id="KW-0498">Mitosis</keyword>
<evidence type="ECO:0000313" key="14">
    <source>
        <dbReference type="EMBL" id="KAF6276382.1"/>
    </source>
</evidence>
<dbReference type="SUPFAM" id="SSF47576">
    <property type="entry name" value="Calponin-homology domain, CH-domain"/>
    <property type="match status" value="1"/>
</dbReference>